<accession>A0A1B6E298</accession>
<organism evidence="4">
    <name type="scientific">Clastoptera arizonana</name>
    <name type="common">Arizona spittle bug</name>
    <dbReference type="NCBI Taxonomy" id="38151"/>
    <lineage>
        <taxon>Eukaryota</taxon>
        <taxon>Metazoa</taxon>
        <taxon>Ecdysozoa</taxon>
        <taxon>Arthropoda</taxon>
        <taxon>Hexapoda</taxon>
        <taxon>Insecta</taxon>
        <taxon>Pterygota</taxon>
        <taxon>Neoptera</taxon>
        <taxon>Paraneoptera</taxon>
        <taxon>Hemiptera</taxon>
        <taxon>Auchenorrhyncha</taxon>
        <taxon>Cercopoidea</taxon>
        <taxon>Clastopteridae</taxon>
        <taxon>Clastoptera</taxon>
    </lineage>
</organism>
<dbReference type="AlphaFoldDB" id="A0A1B6E298"/>
<dbReference type="PANTHER" id="PTHR10009">
    <property type="entry name" value="PROTEIN YELLOW-RELATED"/>
    <property type="match status" value="1"/>
</dbReference>
<proteinExistence type="inferred from homology"/>
<reference evidence="4" key="1">
    <citation type="submission" date="2015-12" db="EMBL/GenBank/DDBJ databases">
        <title>De novo transcriptome assembly of four potential Pierce s Disease insect vectors from Arizona vineyards.</title>
        <authorList>
            <person name="Tassone E.E."/>
        </authorList>
    </citation>
    <scope>NUCLEOTIDE SEQUENCE</scope>
</reference>
<protein>
    <recommendedName>
        <fullName evidence="5">Bee-milk protein</fullName>
    </recommendedName>
</protein>
<name>A0A1B6E298_9HEMI</name>
<dbReference type="Gene3D" id="2.120.10.30">
    <property type="entry name" value="TolB, C-terminal domain"/>
    <property type="match status" value="1"/>
</dbReference>
<keyword evidence="3" id="KW-0964">Secreted</keyword>
<evidence type="ECO:0000256" key="1">
    <source>
        <dbReference type="ARBA" id="ARBA00004613"/>
    </source>
</evidence>
<sequence>MWVIDRGQDGMFTSATNLSPSKILVFDLNSNTLIREIIIRQNLTPGQSIYFEKTVDINNDACAKAFAYLADPIGFGLLVYDWEANYLRRLSNAYMFFDPQSRMVDNLQVKDGIMGLALSPIGSDGFRSLYFHVLASYNKYNVSTQVLQNPRLSLDFTRFKLMGNRGEKSQYSIQRLDEKSGVLFYTEVQKKGIGCWNSKLNPNVYSTATNGMVVVDRTRLTFPSALIIDKKRNVWVISNSLFLFFTNSLNPNKYNYRVLFAPADILIKDTICDGNN</sequence>
<dbReference type="GO" id="GO:0005576">
    <property type="term" value="C:extracellular region"/>
    <property type="evidence" value="ECO:0007669"/>
    <property type="project" value="UniProtKB-SubCell"/>
</dbReference>
<dbReference type="EMBL" id="GEDC01005284">
    <property type="protein sequence ID" value="JAS32014.1"/>
    <property type="molecule type" value="Transcribed_RNA"/>
</dbReference>
<dbReference type="InterPro" id="IPR011042">
    <property type="entry name" value="6-blade_b-propeller_TolB-like"/>
</dbReference>
<comment type="subcellular location">
    <subcellularLocation>
        <location evidence="1">Secreted</location>
    </subcellularLocation>
</comment>
<gene>
    <name evidence="4" type="ORF">g.1820</name>
</gene>
<evidence type="ECO:0008006" key="5">
    <source>
        <dbReference type="Google" id="ProtNLM"/>
    </source>
</evidence>
<comment type="similarity">
    <text evidence="2">Belongs to the major royal jelly protein family.</text>
</comment>
<evidence type="ECO:0000256" key="2">
    <source>
        <dbReference type="ARBA" id="ARBA00009127"/>
    </source>
</evidence>
<dbReference type="Pfam" id="PF03022">
    <property type="entry name" value="MRJP"/>
    <property type="match status" value="1"/>
</dbReference>
<evidence type="ECO:0000256" key="3">
    <source>
        <dbReference type="ARBA" id="ARBA00022525"/>
    </source>
</evidence>
<dbReference type="PANTHER" id="PTHR10009:SF11">
    <property type="entry name" value="RH54244P"/>
    <property type="match status" value="1"/>
</dbReference>
<dbReference type="InterPro" id="IPR017996">
    <property type="entry name" value="MRJP/yellow-related"/>
</dbReference>
<evidence type="ECO:0000313" key="4">
    <source>
        <dbReference type="EMBL" id="JAS32014.1"/>
    </source>
</evidence>